<dbReference type="Gene3D" id="1.10.10.60">
    <property type="entry name" value="Homeodomain-like"/>
    <property type="match status" value="2"/>
</dbReference>
<sequence length="1039" mass="118079">MQQHKNILIIICDQLSATALSAYGNTYSDTPNLDRLAAGSAVMEYAYTSCPLCQPARASFWTSRYPHQTGVLSNLPDQGFPAVSDGIPTLGELFSRAGYDCVHFGKTHDYGALRGFQVIESEEIHVPRTNPAIKFDYETFLDIDTTEKSVQYLSSRPEGPFLMVSDLQNPHNICAYIGEHSEGYGDFPLERELPPLPENYDFDDIANRPEFIRYLCCAHRRQRQASGWKEDDFRHYLYAYYYYLAMVDKQIGQILEALAESGATDQTMVVFLADHGEGMASHHLVTKYGAFYEETNRVPFFFSLPAGDNKSGTPGSCNKNAVPLYKKQNRIGGITSLLDLVPTLLDYAGIPCPAGVEGISLMPQITGAKTRSDRTAAVAEWYDEFRDYTVPGRMICDEEYKYNELAVTTVGPLEFDGNTYGMVLDQSGTVDRDQFLRRIKGLSEEEMESMDHHFSASNRPFCLPHYEEDRLKSVYYIVKDYRYSSSLLCFVTIPIETLTGSARPGRFLLCSDDRLLAVSHRDDEMDELFSQLINLGMKAAGSGIGQQEYFKLGKEYVFPTTLPAIGWEIAYIYDSYMLDSGQIVFFLLILVTAACIFTFFIALLVEALYKPIREVVEDSMESPEAGKPIDEFKILRQNSEKIKSLSKTLMEAMDENERLASQQQYRRLLFAPQPESHAECGGEPEEYYSVAVVEFQPVNEGSSPSCIVILKQYVHEFTMNIPDMTFVDLDSARCAMIVKNGGTDEILLQLYELLRYLTQKPEDETINQWIALSNPRSGLNRIWLAYQETLRILEYKHVYGHANILTFEQIRSVDAVTYSYPLSMENRLVHCIVEGKDEALQIFDQLIRTNLADKTLSIESIQSFVYVLIGTLGRVFQELKTSPEALLKEDLNFKYLYEHWNDSVTITTLRHAIQDILTAVNCRGETNDEKLLNEMIHYIHTNYTDDIMLNDMADQFNISPKYCGILFKQLSGQNFKDYLNRYRIEKAKELLQQKPGIKIAEVSLMVGFNSANSFIRVFGKYTGVTPKAYMESLKSSSFS</sequence>
<organism evidence="7 8">
    <name type="scientific">Hungatella hathewayi</name>
    <dbReference type="NCBI Taxonomy" id="154046"/>
    <lineage>
        <taxon>Bacteria</taxon>
        <taxon>Bacillati</taxon>
        <taxon>Bacillota</taxon>
        <taxon>Clostridia</taxon>
        <taxon>Lachnospirales</taxon>
        <taxon>Lachnospiraceae</taxon>
        <taxon>Hungatella</taxon>
    </lineage>
</organism>
<feature type="domain" description="HTH araC/xylS-type" evidence="6">
    <location>
        <begin position="933"/>
        <end position="1032"/>
    </location>
</feature>
<dbReference type="SUPFAM" id="SSF53649">
    <property type="entry name" value="Alkaline phosphatase-like"/>
    <property type="match status" value="1"/>
</dbReference>
<dbReference type="InterPro" id="IPR018060">
    <property type="entry name" value="HTH_AraC"/>
</dbReference>
<dbReference type="SMART" id="SM00342">
    <property type="entry name" value="HTH_ARAC"/>
    <property type="match status" value="1"/>
</dbReference>
<evidence type="ECO:0000256" key="4">
    <source>
        <dbReference type="SAM" id="Coils"/>
    </source>
</evidence>
<name>A0AA37JJE6_9FIRM</name>
<dbReference type="Gene3D" id="3.40.720.10">
    <property type="entry name" value="Alkaline Phosphatase, subunit A"/>
    <property type="match status" value="1"/>
</dbReference>
<dbReference type="Pfam" id="PF00884">
    <property type="entry name" value="Sulfatase"/>
    <property type="match status" value="1"/>
</dbReference>
<proteinExistence type="predicted"/>
<dbReference type="Pfam" id="PF12833">
    <property type="entry name" value="HTH_18"/>
    <property type="match status" value="1"/>
</dbReference>
<evidence type="ECO:0000256" key="3">
    <source>
        <dbReference type="ARBA" id="ARBA00023163"/>
    </source>
</evidence>
<dbReference type="AlphaFoldDB" id="A0AA37JJE6"/>
<dbReference type="PROSITE" id="PS00041">
    <property type="entry name" value="HTH_ARAC_FAMILY_1"/>
    <property type="match status" value="1"/>
</dbReference>
<dbReference type="SUPFAM" id="SSF46689">
    <property type="entry name" value="Homeodomain-like"/>
    <property type="match status" value="1"/>
</dbReference>
<dbReference type="GO" id="GO:0004065">
    <property type="term" value="F:arylsulfatase activity"/>
    <property type="evidence" value="ECO:0007669"/>
    <property type="project" value="TreeGrafter"/>
</dbReference>
<dbReference type="GO" id="GO:0043565">
    <property type="term" value="F:sequence-specific DNA binding"/>
    <property type="evidence" value="ECO:0007669"/>
    <property type="project" value="InterPro"/>
</dbReference>
<keyword evidence="1" id="KW-0805">Transcription regulation</keyword>
<evidence type="ECO:0000256" key="1">
    <source>
        <dbReference type="ARBA" id="ARBA00023015"/>
    </source>
</evidence>
<dbReference type="InterPro" id="IPR051849">
    <property type="entry name" value="GAG-degrading_sulfatase"/>
</dbReference>
<dbReference type="InterPro" id="IPR018062">
    <property type="entry name" value="HTH_AraC-typ_CS"/>
</dbReference>
<dbReference type="PANTHER" id="PTHR46615">
    <property type="entry name" value="ARYLSULFATASE K"/>
    <property type="match status" value="1"/>
</dbReference>
<dbReference type="GO" id="GO:0003700">
    <property type="term" value="F:DNA-binding transcription factor activity"/>
    <property type="evidence" value="ECO:0007669"/>
    <property type="project" value="InterPro"/>
</dbReference>
<dbReference type="CDD" id="cd16022">
    <property type="entry name" value="sulfatase_like"/>
    <property type="match status" value="1"/>
</dbReference>
<dbReference type="InterPro" id="IPR017850">
    <property type="entry name" value="Alkaline_phosphatase_core_sf"/>
</dbReference>
<evidence type="ECO:0000313" key="7">
    <source>
        <dbReference type="EMBL" id="GKG99579.1"/>
    </source>
</evidence>
<feature type="transmembrane region" description="Helical" evidence="5">
    <location>
        <begin position="583"/>
        <end position="605"/>
    </location>
</feature>
<gene>
    <name evidence="7" type="ORF">CE91St55_15610</name>
</gene>
<dbReference type="PROSITE" id="PS01124">
    <property type="entry name" value="HTH_ARAC_FAMILY_2"/>
    <property type="match status" value="1"/>
</dbReference>
<dbReference type="Proteomes" id="UP001055091">
    <property type="component" value="Unassembled WGS sequence"/>
</dbReference>
<evidence type="ECO:0000256" key="5">
    <source>
        <dbReference type="SAM" id="Phobius"/>
    </source>
</evidence>
<evidence type="ECO:0000256" key="2">
    <source>
        <dbReference type="ARBA" id="ARBA00023125"/>
    </source>
</evidence>
<protein>
    <recommendedName>
        <fullName evidence="6">HTH araC/xylS-type domain-containing protein</fullName>
    </recommendedName>
</protein>
<dbReference type="PANTHER" id="PTHR46615:SF1">
    <property type="entry name" value="ARYLSULFATASE K"/>
    <property type="match status" value="1"/>
</dbReference>
<reference evidence="7" key="1">
    <citation type="submission" date="2022-01" db="EMBL/GenBank/DDBJ databases">
        <title>Novel bile acid biosynthetic pathways are enriched in the microbiome of centenarians.</title>
        <authorList>
            <person name="Sato Y."/>
            <person name="Atarashi K."/>
            <person name="Plichta R.D."/>
            <person name="Arai Y."/>
            <person name="Sasajima S."/>
            <person name="Kearney M.S."/>
            <person name="Suda W."/>
            <person name="Takeshita K."/>
            <person name="Sasaki T."/>
            <person name="Okamoto S."/>
            <person name="Skelly N.A."/>
            <person name="Okamura Y."/>
            <person name="Vlamakis H."/>
            <person name="Li Y."/>
            <person name="Tanoue T."/>
            <person name="Takei H."/>
            <person name="Nittono H."/>
            <person name="Narushima S."/>
            <person name="Irie J."/>
            <person name="Itoh H."/>
            <person name="Moriya K."/>
            <person name="Sugiura Y."/>
            <person name="Suematsu M."/>
            <person name="Moritoki N."/>
            <person name="Shibata S."/>
            <person name="Littman R.D."/>
            <person name="Fischbach A.M."/>
            <person name="Uwamino Y."/>
            <person name="Inoue T."/>
            <person name="Honda A."/>
            <person name="Hattori M."/>
            <person name="Murai T."/>
            <person name="Xavier J.R."/>
            <person name="Hirose N."/>
            <person name="Honda K."/>
        </authorList>
    </citation>
    <scope>NUCLEOTIDE SEQUENCE</scope>
    <source>
        <strain evidence="7">CE91-St55</strain>
    </source>
</reference>
<dbReference type="GO" id="GO:0015024">
    <property type="term" value="F:glucuronate-2-sulfatase activity"/>
    <property type="evidence" value="ECO:0007669"/>
    <property type="project" value="TreeGrafter"/>
</dbReference>
<keyword evidence="5" id="KW-0812">Transmembrane</keyword>
<dbReference type="InterPro" id="IPR000917">
    <property type="entry name" value="Sulfatase_N"/>
</dbReference>
<keyword evidence="5" id="KW-1133">Transmembrane helix</keyword>
<evidence type="ECO:0000313" key="8">
    <source>
        <dbReference type="Proteomes" id="UP001055091"/>
    </source>
</evidence>
<feature type="coiled-coil region" evidence="4">
    <location>
        <begin position="635"/>
        <end position="662"/>
    </location>
</feature>
<keyword evidence="2" id="KW-0238">DNA-binding</keyword>
<keyword evidence="3" id="KW-0804">Transcription</keyword>
<comment type="caution">
    <text evidence="7">The sequence shown here is derived from an EMBL/GenBank/DDBJ whole genome shotgun (WGS) entry which is preliminary data.</text>
</comment>
<dbReference type="RefSeq" id="WP_244052510.1">
    <property type="nucleotide sequence ID" value="NZ_BQNJ01000001.1"/>
</dbReference>
<keyword evidence="4" id="KW-0175">Coiled coil</keyword>
<evidence type="ECO:0000259" key="6">
    <source>
        <dbReference type="PROSITE" id="PS01124"/>
    </source>
</evidence>
<dbReference type="EMBL" id="BQNJ01000001">
    <property type="protein sequence ID" value="GKG99579.1"/>
    <property type="molecule type" value="Genomic_DNA"/>
</dbReference>
<dbReference type="InterPro" id="IPR009057">
    <property type="entry name" value="Homeodomain-like_sf"/>
</dbReference>
<accession>A0AA37JJE6</accession>
<keyword evidence="5" id="KW-0472">Membrane</keyword>